<reference evidence="2" key="1">
    <citation type="submission" date="2021-01" db="EMBL/GenBank/DDBJ databases">
        <title>Novel species in genus Nocardioides.</title>
        <authorList>
            <person name="Zhang G."/>
        </authorList>
    </citation>
    <scope>NUCLEOTIDE SEQUENCE</scope>
    <source>
        <strain evidence="2">Zg-536</strain>
    </source>
</reference>
<feature type="domain" description="Endonuclease/exonuclease/phosphatase" evidence="1">
    <location>
        <begin position="5"/>
        <end position="257"/>
    </location>
</feature>
<keyword evidence="2" id="KW-0540">Nuclease</keyword>
<dbReference type="Gene3D" id="3.60.10.10">
    <property type="entry name" value="Endonuclease/exonuclease/phosphatase"/>
    <property type="match status" value="1"/>
</dbReference>
<accession>A0A939BT21</accession>
<proteinExistence type="predicted"/>
<dbReference type="GO" id="GO:0004519">
    <property type="term" value="F:endonuclease activity"/>
    <property type="evidence" value="ECO:0007669"/>
    <property type="project" value="UniProtKB-KW"/>
</dbReference>
<protein>
    <submittedName>
        <fullName evidence="2">Endonuclease/exonuclease/phosphatase family protein</fullName>
    </submittedName>
</protein>
<dbReference type="Proteomes" id="UP000663791">
    <property type="component" value="Unassembled WGS sequence"/>
</dbReference>
<keyword evidence="2" id="KW-0378">Hydrolase</keyword>
<organism evidence="2 3">
    <name type="scientific">Nocardioides faecalis</name>
    <dbReference type="NCBI Taxonomy" id="2803858"/>
    <lineage>
        <taxon>Bacteria</taxon>
        <taxon>Bacillati</taxon>
        <taxon>Actinomycetota</taxon>
        <taxon>Actinomycetes</taxon>
        <taxon>Propionibacteriales</taxon>
        <taxon>Nocardioidaceae</taxon>
        <taxon>Nocardioides</taxon>
    </lineage>
</organism>
<dbReference type="InterPro" id="IPR005135">
    <property type="entry name" value="Endo/exonuclease/phosphatase"/>
</dbReference>
<evidence type="ECO:0000313" key="3">
    <source>
        <dbReference type="Proteomes" id="UP000663791"/>
    </source>
</evidence>
<name>A0A939BT21_9ACTN</name>
<dbReference type="SUPFAM" id="SSF56219">
    <property type="entry name" value="DNase I-like"/>
    <property type="match status" value="1"/>
</dbReference>
<dbReference type="AlphaFoldDB" id="A0A939BT21"/>
<comment type="caution">
    <text evidence="2">The sequence shown here is derived from an EMBL/GenBank/DDBJ whole genome shotgun (WGS) entry which is preliminary data.</text>
</comment>
<gene>
    <name evidence="2" type="ORF">JK386_09860</name>
</gene>
<sequence>MHIVSVNAWGGARYDALAAWLTVCDADVICLQEVTRASGMSSWTSFTDGERSLPQRADLFDDVAALLPSYDGRFLAYDAGPVTDGAGAVHLEQFGIATFAGPRTPVAQSAERFVHGDYTVHEEWPTGDRPRAALALRVRDPATGRTVCVVQLHGLRDPAGKGDTPARRAQAERLAAFVEDTRRDGDLVVVAGDLNLLPDSSTFPVLREVGLVDLVGTADTRTADYPKPVRHANYLLVSEPGAVRDFQVLDSPVVSDHRILSLRV</sequence>
<dbReference type="EMBL" id="JAERTX010000007">
    <property type="protein sequence ID" value="MBM9460209.1"/>
    <property type="molecule type" value="Genomic_DNA"/>
</dbReference>
<evidence type="ECO:0000313" key="2">
    <source>
        <dbReference type="EMBL" id="MBM9460209.1"/>
    </source>
</evidence>
<keyword evidence="3" id="KW-1185">Reference proteome</keyword>
<dbReference type="InterPro" id="IPR036691">
    <property type="entry name" value="Endo/exonu/phosph_ase_sf"/>
</dbReference>
<dbReference type="Pfam" id="PF03372">
    <property type="entry name" value="Exo_endo_phos"/>
    <property type="match status" value="1"/>
</dbReference>
<keyword evidence="2" id="KW-0255">Endonuclease</keyword>
<dbReference type="RefSeq" id="WP_205291518.1">
    <property type="nucleotide sequence ID" value="NZ_CP074406.1"/>
</dbReference>
<evidence type="ECO:0000259" key="1">
    <source>
        <dbReference type="Pfam" id="PF03372"/>
    </source>
</evidence>